<evidence type="ECO:0000256" key="4">
    <source>
        <dbReference type="ARBA" id="ARBA00022771"/>
    </source>
</evidence>
<dbReference type="SUPFAM" id="SSF50978">
    <property type="entry name" value="WD40 repeat-like"/>
    <property type="match status" value="1"/>
</dbReference>
<evidence type="ECO:0000313" key="13">
    <source>
        <dbReference type="Proteomes" id="UP000237347"/>
    </source>
</evidence>
<dbReference type="PANTHER" id="PTHR23323:SF24">
    <property type="entry name" value="VACUOLAR PROTEIN SORTING-ASSOCIATED PROTEIN 11 HOMOLOG"/>
    <property type="match status" value="1"/>
</dbReference>
<dbReference type="InterPro" id="IPR015943">
    <property type="entry name" value="WD40/YVTN_repeat-like_dom_sf"/>
</dbReference>
<dbReference type="PROSITE" id="PS50089">
    <property type="entry name" value="ZF_RING_2"/>
    <property type="match status" value="2"/>
</dbReference>
<feature type="repeat" description="CHCR" evidence="8">
    <location>
        <begin position="538"/>
        <end position="742"/>
    </location>
</feature>
<evidence type="ECO:0000256" key="5">
    <source>
        <dbReference type="ARBA" id="ARBA00022833"/>
    </source>
</evidence>
<dbReference type="GO" id="GO:0007033">
    <property type="term" value="P:vacuole organization"/>
    <property type="evidence" value="ECO:0007669"/>
    <property type="project" value="TreeGrafter"/>
</dbReference>
<proteinExistence type="inferred from homology"/>
<comment type="similarity">
    <text evidence="2">Belongs to the VPS11 family.</text>
</comment>
<dbReference type="SMART" id="SM00184">
    <property type="entry name" value="RING"/>
    <property type="match status" value="2"/>
</dbReference>
<feature type="region of interest" description="Disordered" evidence="10">
    <location>
        <begin position="1757"/>
        <end position="1777"/>
    </location>
</feature>
<evidence type="ECO:0000256" key="6">
    <source>
        <dbReference type="ARBA" id="ARBA00023136"/>
    </source>
</evidence>
<dbReference type="GO" id="GO:0030897">
    <property type="term" value="C:HOPS complex"/>
    <property type="evidence" value="ECO:0007669"/>
    <property type="project" value="TreeGrafter"/>
</dbReference>
<feature type="compositionally biased region" description="Polar residues" evidence="10">
    <location>
        <begin position="1768"/>
        <end position="1777"/>
    </location>
</feature>
<dbReference type="EMBL" id="PKMF04000945">
    <property type="protein sequence ID" value="KAK7816295.1"/>
    <property type="molecule type" value="Genomic_DNA"/>
</dbReference>
<keyword evidence="4 7" id="KW-0863">Zinc-finger</keyword>
<keyword evidence="3" id="KW-0479">Metal-binding</keyword>
<dbReference type="Gene3D" id="1.25.40.10">
    <property type="entry name" value="Tetratricopeptide repeat domain"/>
    <property type="match status" value="2"/>
</dbReference>
<dbReference type="GO" id="GO:0048284">
    <property type="term" value="P:organelle fusion"/>
    <property type="evidence" value="ECO:0007669"/>
    <property type="project" value="TreeGrafter"/>
</dbReference>
<keyword evidence="5" id="KW-0862">Zinc</keyword>
<gene>
    <name evidence="12" type="primary">VPS11</name>
    <name evidence="12" type="ORF">CFP56_044159</name>
</gene>
<dbReference type="InterPro" id="IPR011990">
    <property type="entry name" value="TPR-like_helical_dom_sf"/>
</dbReference>
<dbReference type="GO" id="GO:0005768">
    <property type="term" value="C:endosome"/>
    <property type="evidence" value="ECO:0007669"/>
    <property type="project" value="TreeGrafter"/>
</dbReference>
<dbReference type="Gene3D" id="2.130.10.10">
    <property type="entry name" value="YVTN repeat-like/Quinoprotein amine dehydrogenase"/>
    <property type="match status" value="1"/>
</dbReference>
<evidence type="ECO:0000313" key="12">
    <source>
        <dbReference type="EMBL" id="KAK7816295.1"/>
    </source>
</evidence>
<keyword evidence="13" id="KW-1185">Reference proteome</keyword>
<comment type="caution">
    <text evidence="12">The sequence shown here is derived from an EMBL/GenBank/DDBJ whole genome shotgun (WGS) entry which is preliminary data.</text>
</comment>
<dbReference type="Proteomes" id="UP000237347">
    <property type="component" value="Unassembled WGS sequence"/>
</dbReference>
<feature type="coiled-coil region" evidence="9">
    <location>
        <begin position="1625"/>
        <end position="1662"/>
    </location>
</feature>
<feature type="domain" description="RING-type" evidence="11">
    <location>
        <begin position="828"/>
        <end position="863"/>
    </location>
</feature>
<dbReference type="GO" id="GO:0006886">
    <property type="term" value="P:intracellular protein transport"/>
    <property type="evidence" value="ECO:0007669"/>
    <property type="project" value="UniProtKB-UniRule"/>
</dbReference>
<feature type="coiled-coil region" evidence="9">
    <location>
        <begin position="782"/>
        <end position="819"/>
    </location>
</feature>
<dbReference type="InterPro" id="IPR036322">
    <property type="entry name" value="WD40_repeat_dom_sf"/>
</dbReference>
<keyword evidence="6" id="KW-0472">Membrane</keyword>
<evidence type="ECO:0000256" key="10">
    <source>
        <dbReference type="SAM" id="MobiDB-lite"/>
    </source>
</evidence>
<reference evidence="12 13" key="1">
    <citation type="journal article" date="2018" name="Sci. Data">
        <title>The draft genome sequence of cork oak.</title>
        <authorList>
            <person name="Ramos A.M."/>
            <person name="Usie A."/>
            <person name="Barbosa P."/>
            <person name="Barros P.M."/>
            <person name="Capote T."/>
            <person name="Chaves I."/>
            <person name="Simoes F."/>
            <person name="Abreu I."/>
            <person name="Carrasquinho I."/>
            <person name="Faro C."/>
            <person name="Guimaraes J.B."/>
            <person name="Mendonca D."/>
            <person name="Nobrega F."/>
            <person name="Rodrigues L."/>
            <person name="Saibo N.J.M."/>
            <person name="Varela M.C."/>
            <person name="Egas C."/>
            <person name="Matos J."/>
            <person name="Miguel C.M."/>
            <person name="Oliveira M.M."/>
            <person name="Ricardo C.P."/>
            <person name="Goncalves S."/>
        </authorList>
    </citation>
    <scope>NUCLEOTIDE SEQUENCE [LARGE SCALE GENOMIC DNA]</scope>
    <source>
        <strain evidence="13">cv. HL8</strain>
    </source>
</reference>
<dbReference type="Pfam" id="PF23356">
    <property type="entry name" value="TPR_PEP5_VPS11"/>
    <property type="match status" value="2"/>
</dbReference>
<feature type="repeat" description="CHCR" evidence="8">
    <location>
        <begin position="377"/>
        <end position="528"/>
    </location>
</feature>
<feature type="repeat" description="CHCR" evidence="8">
    <location>
        <begin position="1381"/>
        <end position="1585"/>
    </location>
</feature>
<dbReference type="PANTHER" id="PTHR23323">
    <property type="entry name" value="VACUOLAR PROTEIN SORTING-ASSOCIATED PROTEIN"/>
    <property type="match status" value="1"/>
</dbReference>
<dbReference type="InterPro" id="IPR001841">
    <property type="entry name" value="Znf_RING"/>
</dbReference>
<dbReference type="PROSITE" id="PS50236">
    <property type="entry name" value="CHCR"/>
    <property type="match status" value="4"/>
</dbReference>
<evidence type="ECO:0000256" key="9">
    <source>
        <dbReference type="SAM" id="Coils"/>
    </source>
</evidence>
<comment type="subcellular location">
    <subcellularLocation>
        <location evidence="1">Endomembrane system</location>
        <topology evidence="1">Peripheral membrane protein</topology>
    </subcellularLocation>
</comment>
<dbReference type="GO" id="GO:0006904">
    <property type="term" value="P:vesicle docking involved in exocytosis"/>
    <property type="evidence" value="ECO:0007669"/>
    <property type="project" value="TreeGrafter"/>
</dbReference>
<evidence type="ECO:0000259" key="11">
    <source>
        <dbReference type="PROSITE" id="PS50089"/>
    </source>
</evidence>
<dbReference type="InterPro" id="IPR000547">
    <property type="entry name" value="Clathrin_H-chain/VPS_repeat"/>
</dbReference>
<dbReference type="GO" id="GO:0007032">
    <property type="term" value="P:endosome organization"/>
    <property type="evidence" value="ECO:0007669"/>
    <property type="project" value="TreeGrafter"/>
</dbReference>
<sequence>MYQWRKFEFFEEKNAGKLNKISPPSSSEEENSAAVKIECCSSGRGKVVIGYDDGTISLLDRGLNFNFSFHGHSSSVLFLQHLKQRNFLVTIGEDEQISPQQSSMCLKVFDLDKMHQPEATSTSTSSTTPDCIGILRIFTNQFPQAKITSFLVLEEVPPILLIAIGLDNGCIYCIKGDIGRERITRFRLAVDDNRSSSNSITGLGFRVDGQALQLFAVTPVSVTLFNLQDQPPRRQTLDHIGSSVYSVTMSDRAKFLGWFRGYLLCVIADQRNGKHTFNVYDLKNRLIAHSIVVKEVTHMLCEWGNIILIMADKSALCIGEKDMESKLDMLFKKNLYTVAINLVQSQQADAAATAEVLRKYGDHLYSKQDYDEAMAQYINTIGHLEPSYVIQKFLDAQRIYNLTNYLEKLHEKGLASKDHTTLLLNCYTKLKDVEKLNIFIKSEDGVGEQKFDVETAIRVCRAANYHEHAMYVAKKAGRHELYLKILLEDLGRYDEALHYISGLEPSQAGVTVKEYGKILIEHKPVETIEILMRLCTEDKESVKRGASSAYISMLPSPVDFLNIFIHHPESLMDFLEKYTTKVKDSPAQVEIHNTLLELYLSNDLNFPSISQANNNEDLNLRAVGKLVADGKDSTKETDCLERRDKGLHLLKGAWPSELEHPLYDVDLAIILCEMNAFSEGLLYLYEKMKLYKEVIACYMQAHDHEGLIGCCKRLGDSVKGGDPSLWADLLKYFGELGEDCSKEVKEVLTYIERDDILPPIIVLQTLSKNPCLTLSVIKDYIARKLEQESKLIEEDRRAIEKYQEDTLAMRKEVQDLRTNARIFQLSKCTACTFTLDLPAVHFMCMHSFHQRCLGDNEKECPECAPEYRSVLEMKRSLEQNSRDQDQFFQQVKSSKDGFSVIAEYFGKGIISKTSNGSTGAGALGSANTSSGMTIGEDEQISPQQSSMCLKVFDLDKMHQPEATSTSTSSTTPDCIGILRIFTNQFPQAKITSFLVLEEVPPILLIAIGLDNGCIYCIKGDIGRERITRFRLAVDDNRSSSNSITGLGFRVDGQALQLFAVTPVSVTLFNLQDQPPRRQTLDHIGSSVYSVTMSDRAKFLGWFRGYLLCVIADQRNGKHTFNVYDLKNRLIAHSIVVKEVTHMLCEWGNIILIMADKSALCIGEKDMESKLDMLFKKNLYTVAINLVQSQQADAAATAEVLRKYGDHLYSKQDYDEAMAQYINTIGHLEPSYVIQKFLDAQRIYNLTNYLEKLHEKGLASKDHTTLLLNCYTKLKDVEKLNIFIKSEDGVGEQKFDVETAIRVCRAANYHEHAMYVAKKAGRHELYLKILLEDLGRYDEALHYISGLEPSQAGVTVKEYGKILIEHKPVETIEILMRLCTEDKESVKRGASSAYISMLPSPVDFLNIFIHHPESLMDFLEKYTTKVKDSPAQVEIHNTLLELYLSNDLNFPSISQANNNEDLNLRAVGKLVADGKDSTKETDCLERRDKGLHLLKGAWPSELEHPLYDVDLAIILCEMNAFSEGLLYLYEKMKLYKEVIACYMQAHDHEGLIGCCKRLGDSVKGGDPSLWADLLKYFGELGEDCSKEVKEVLTYIERDDILPPIIVLQTLSKNPCLTLSVIKDYIARKLEQESKLIEEDRRAIEKYQEDTLAMRKEVQDLRTNARIFQLSKCTACTFTLDLPAVHFMCMHSFHQRCLGDNEKECPECAPEYRSVLEMKRSLEQNSRDQDQFFQQVKSSKDGFSVIAEYFGKGIISKTSNGSTGAGALGSANTSSGSGL</sequence>
<evidence type="ECO:0000256" key="2">
    <source>
        <dbReference type="ARBA" id="ARBA00007070"/>
    </source>
</evidence>
<name>A0AAW0IP83_QUESU</name>
<feature type="repeat" description="CHCR" evidence="8">
    <location>
        <begin position="1220"/>
        <end position="1371"/>
    </location>
</feature>
<dbReference type="InterPro" id="IPR057308">
    <property type="entry name" value="CHCR_PEP5_VPS11"/>
</dbReference>
<organism evidence="12 13">
    <name type="scientific">Quercus suber</name>
    <name type="common">Cork oak</name>
    <dbReference type="NCBI Taxonomy" id="58331"/>
    <lineage>
        <taxon>Eukaryota</taxon>
        <taxon>Viridiplantae</taxon>
        <taxon>Streptophyta</taxon>
        <taxon>Embryophyta</taxon>
        <taxon>Tracheophyta</taxon>
        <taxon>Spermatophyta</taxon>
        <taxon>Magnoliopsida</taxon>
        <taxon>eudicotyledons</taxon>
        <taxon>Gunneridae</taxon>
        <taxon>Pentapetalae</taxon>
        <taxon>rosids</taxon>
        <taxon>fabids</taxon>
        <taxon>Fagales</taxon>
        <taxon>Fagaceae</taxon>
        <taxon>Quercus</taxon>
    </lineage>
</organism>
<dbReference type="GO" id="GO:0030674">
    <property type="term" value="F:protein-macromolecule adaptor activity"/>
    <property type="evidence" value="ECO:0007669"/>
    <property type="project" value="TreeGrafter"/>
</dbReference>
<protein>
    <submittedName>
        <fullName evidence="12">Vacuolar protein-sorting-associated protein 11 like protein</fullName>
    </submittedName>
</protein>
<dbReference type="Pfam" id="PF12451">
    <property type="entry name" value="VPS11_C"/>
    <property type="match status" value="2"/>
</dbReference>
<dbReference type="GO" id="GO:0008270">
    <property type="term" value="F:zinc ion binding"/>
    <property type="evidence" value="ECO:0007669"/>
    <property type="project" value="UniProtKB-KW"/>
</dbReference>
<keyword evidence="9" id="KW-0175">Coiled coil</keyword>
<evidence type="ECO:0000256" key="7">
    <source>
        <dbReference type="PROSITE-ProRule" id="PRU00175"/>
    </source>
</evidence>
<dbReference type="FunFam" id="1.25.40.10:FF:000278">
    <property type="entry name" value="Vacuolar protein sorting-associated protein 11 homolog"/>
    <property type="match status" value="2"/>
</dbReference>
<dbReference type="InterPro" id="IPR024763">
    <property type="entry name" value="VPS11_C"/>
</dbReference>
<evidence type="ECO:0000256" key="1">
    <source>
        <dbReference type="ARBA" id="ARBA00004184"/>
    </source>
</evidence>
<dbReference type="CDD" id="cd16688">
    <property type="entry name" value="RING-H2_Vps11"/>
    <property type="match status" value="2"/>
</dbReference>
<feature type="domain" description="RING-type" evidence="11">
    <location>
        <begin position="1671"/>
        <end position="1706"/>
    </location>
</feature>
<accession>A0AAW0IP83</accession>
<evidence type="ECO:0000256" key="8">
    <source>
        <dbReference type="PROSITE-ProRule" id="PRU01006"/>
    </source>
</evidence>
<dbReference type="Pfam" id="PF23266">
    <property type="entry name" value="VPS11_N"/>
    <property type="match status" value="2"/>
</dbReference>
<evidence type="ECO:0000256" key="3">
    <source>
        <dbReference type="ARBA" id="ARBA00022723"/>
    </source>
</evidence>